<reference evidence="1 2" key="1">
    <citation type="submission" date="2014-08" db="EMBL/GenBank/DDBJ databases">
        <authorList>
            <person name="Hassan Y.I."/>
            <person name="Lepp D."/>
            <person name="Zhou T."/>
        </authorList>
    </citation>
    <scope>NUCLEOTIDE SEQUENCE [LARGE SCALE GENOMIC DNA]</scope>
    <source>
        <strain evidence="1 2">IFO13584</strain>
    </source>
</reference>
<organism evidence="1 2">
    <name type="scientific">Devosia riboflavina</name>
    <dbReference type="NCBI Taxonomy" id="46914"/>
    <lineage>
        <taxon>Bacteria</taxon>
        <taxon>Pseudomonadati</taxon>
        <taxon>Pseudomonadota</taxon>
        <taxon>Alphaproteobacteria</taxon>
        <taxon>Hyphomicrobiales</taxon>
        <taxon>Devosiaceae</taxon>
        <taxon>Devosia</taxon>
    </lineage>
</organism>
<dbReference type="AlphaFoldDB" id="A0A087M3G5"/>
<dbReference type="OrthoDB" id="9925022at2"/>
<dbReference type="RefSeq" id="WP_035081129.1">
    <property type="nucleotide sequence ID" value="NZ_JQGC01000006.1"/>
</dbReference>
<keyword evidence="2" id="KW-1185">Reference proteome</keyword>
<evidence type="ECO:0000313" key="1">
    <source>
        <dbReference type="EMBL" id="KFL31418.1"/>
    </source>
</evidence>
<proteinExistence type="predicted"/>
<comment type="caution">
    <text evidence="1">The sequence shown here is derived from an EMBL/GenBank/DDBJ whole genome shotgun (WGS) entry which is preliminary data.</text>
</comment>
<protein>
    <submittedName>
        <fullName evidence="1">Uncharacterized protein</fullName>
    </submittedName>
</protein>
<accession>A0A087M3G5</accession>
<name>A0A087M3G5_9HYPH</name>
<evidence type="ECO:0000313" key="2">
    <source>
        <dbReference type="Proteomes" id="UP000028981"/>
    </source>
</evidence>
<dbReference type="Proteomes" id="UP000028981">
    <property type="component" value="Unassembled WGS sequence"/>
</dbReference>
<sequence length="164" mass="17654">MTSPTFQMSADARLLMQHMSSATVGQTFTYKELGAVISRDVDGSSGPLRTALRRLLRDEGMVFGTLIGEGVKRLNDEEIVAEGGNAAEAIRRKANRSFERQMKADFSRLPRQTQAKFTAQVSVMASIAMMTTGKALERVAAAASPALKEMPVAATLAMFVGAPK</sequence>
<dbReference type="EMBL" id="JQGC01000006">
    <property type="protein sequence ID" value="KFL31418.1"/>
    <property type="molecule type" value="Genomic_DNA"/>
</dbReference>
<gene>
    <name evidence="1" type="ORF">JP75_07615</name>
</gene>